<gene>
    <name evidence="3" type="ORF">GCM10022285_54090</name>
</gene>
<evidence type="ECO:0000313" key="4">
    <source>
        <dbReference type="Proteomes" id="UP001501845"/>
    </source>
</evidence>
<feature type="domain" description="Insertion element IS150 protein InsJ-like helix-turn-helix" evidence="2">
    <location>
        <begin position="23"/>
        <end position="74"/>
    </location>
</feature>
<name>A0ABP7Z4G1_9ACTN</name>
<sequence length="138" mass="15387">MRNLNANARWRTRVRSGARLRLKLAALRHAEQAHGNIAATCRYHGISRQCFHTWRRRYEAEGLHGLEDRSSAPRHTTDEGGRGLCLVAELCHRWGVPPPWREGRPSRPGPPPHAPAVRPRTPRPSVPARPAPASLAAA</sequence>
<accession>A0ABP7Z4G1</accession>
<comment type="caution">
    <text evidence="3">The sequence shown here is derived from an EMBL/GenBank/DDBJ whole genome shotgun (WGS) entry which is preliminary data.</text>
</comment>
<keyword evidence="4" id="KW-1185">Reference proteome</keyword>
<dbReference type="Pfam" id="PF13518">
    <property type="entry name" value="HTH_28"/>
    <property type="match status" value="1"/>
</dbReference>
<dbReference type="Gene3D" id="1.10.10.10">
    <property type="entry name" value="Winged helix-like DNA-binding domain superfamily/Winged helix DNA-binding domain"/>
    <property type="match status" value="1"/>
</dbReference>
<reference evidence="4" key="1">
    <citation type="journal article" date="2019" name="Int. J. Syst. Evol. Microbiol.">
        <title>The Global Catalogue of Microorganisms (GCM) 10K type strain sequencing project: providing services to taxonomists for standard genome sequencing and annotation.</title>
        <authorList>
            <consortium name="The Broad Institute Genomics Platform"/>
            <consortium name="The Broad Institute Genome Sequencing Center for Infectious Disease"/>
            <person name="Wu L."/>
            <person name="Ma J."/>
        </authorList>
    </citation>
    <scope>NUCLEOTIDE SEQUENCE [LARGE SCALE GENOMIC DNA]</scope>
    <source>
        <strain evidence="4">JCM 17589</strain>
    </source>
</reference>
<protein>
    <recommendedName>
        <fullName evidence="2">Insertion element IS150 protein InsJ-like helix-turn-helix domain-containing protein</fullName>
    </recommendedName>
</protein>
<proteinExistence type="predicted"/>
<dbReference type="InterPro" id="IPR036388">
    <property type="entry name" value="WH-like_DNA-bd_sf"/>
</dbReference>
<evidence type="ECO:0000313" key="3">
    <source>
        <dbReference type="EMBL" id="GAA4147203.1"/>
    </source>
</evidence>
<evidence type="ECO:0000256" key="1">
    <source>
        <dbReference type="SAM" id="MobiDB-lite"/>
    </source>
</evidence>
<dbReference type="Proteomes" id="UP001501845">
    <property type="component" value="Unassembled WGS sequence"/>
</dbReference>
<dbReference type="InterPro" id="IPR055247">
    <property type="entry name" value="InsJ-like_HTH"/>
</dbReference>
<dbReference type="InterPro" id="IPR010921">
    <property type="entry name" value="Trp_repressor/repl_initiator"/>
</dbReference>
<evidence type="ECO:0000259" key="2">
    <source>
        <dbReference type="Pfam" id="PF13518"/>
    </source>
</evidence>
<feature type="region of interest" description="Disordered" evidence="1">
    <location>
        <begin position="97"/>
        <end position="138"/>
    </location>
</feature>
<dbReference type="EMBL" id="BAABBU010000026">
    <property type="protein sequence ID" value="GAA4147203.1"/>
    <property type="molecule type" value="Genomic_DNA"/>
</dbReference>
<organism evidence="3 4">
    <name type="scientific">Streptomyces tunisiensis</name>
    <dbReference type="NCBI Taxonomy" id="948699"/>
    <lineage>
        <taxon>Bacteria</taxon>
        <taxon>Bacillati</taxon>
        <taxon>Actinomycetota</taxon>
        <taxon>Actinomycetes</taxon>
        <taxon>Kitasatosporales</taxon>
        <taxon>Streptomycetaceae</taxon>
        <taxon>Streptomyces</taxon>
    </lineage>
</organism>
<dbReference type="SUPFAM" id="SSF48295">
    <property type="entry name" value="TrpR-like"/>
    <property type="match status" value="1"/>
</dbReference>